<feature type="non-terminal residue" evidence="1">
    <location>
        <position position="1"/>
    </location>
</feature>
<name>A0A8J4RY99_9STRA</name>
<reference evidence="1" key="1">
    <citation type="journal article" date="2015" name="Genom Data">
        <title>Draft genome sequences of Phytophthora kernoviae and Phytophthora ramorum lineage EU2 from Scotland.</title>
        <authorList>
            <person name="Sambles C."/>
            <person name="Schlenzig A."/>
            <person name="O'Neill P."/>
            <person name="Grant M."/>
            <person name="Studholme D.J."/>
        </authorList>
    </citation>
    <scope>NUCLEOTIDE SEQUENCE</scope>
    <source>
        <strain evidence="1">00238/432</strain>
    </source>
</reference>
<gene>
    <name evidence="1" type="ORF">G195_011275</name>
</gene>
<reference evidence="1" key="2">
    <citation type="submission" date="2020-02" db="EMBL/GenBank/DDBJ databases">
        <authorList>
            <person name="Studholme D.J."/>
        </authorList>
    </citation>
    <scope>NUCLEOTIDE SEQUENCE</scope>
    <source>
        <strain evidence="1">00238/432</strain>
    </source>
</reference>
<dbReference type="EMBL" id="AOFI03001086">
    <property type="protein sequence ID" value="KAF4315044.1"/>
    <property type="molecule type" value="Genomic_DNA"/>
</dbReference>
<organism evidence="1 2">
    <name type="scientific">Phytophthora kernoviae 00238/432</name>
    <dbReference type="NCBI Taxonomy" id="1284355"/>
    <lineage>
        <taxon>Eukaryota</taxon>
        <taxon>Sar</taxon>
        <taxon>Stramenopiles</taxon>
        <taxon>Oomycota</taxon>
        <taxon>Peronosporomycetes</taxon>
        <taxon>Peronosporales</taxon>
        <taxon>Peronosporaceae</taxon>
        <taxon>Phytophthora</taxon>
    </lineage>
</organism>
<dbReference type="AlphaFoldDB" id="A0A8J4RY99"/>
<comment type="caution">
    <text evidence="1">The sequence shown here is derived from an EMBL/GenBank/DDBJ whole genome shotgun (WGS) entry which is preliminary data.</text>
</comment>
<protein>
    <submittedName>
        <fullName evidence="1">Uncharacterized protein</fullName>
    </submittedName>
</protein>
<dbReference type="Proteomes" id="UP000702964">
    <property type="component" value="Unassembled WGS sequence"/>
</dbReference>
<proteinExistence type="predicted"/>
<sequence>MVSELRHWVADLVGEEAADKLSGENKEKLLKKMMICECLKRNSKVELKKKHIAKLSMDLDLDLCLVLRDHFTMVSWRTLIATNAALNLYETRAISSMLQLCVSRAKMASCP</sequence>
<evidence type="ECO:0000313" key="2">
    <source>
        <dbReference type="Proteomes" id="UP000702964"/>
    </source>
</evidence>
<accession>A0A8J4RY99</accession>
<evidence type="ECO:0000313" key="1">
    <source>
        <dbReference type="EMBL" id="KAF4315044.1"/>
    </source>
</evidence>